<dbReference type="EMBL" id="FRBU01000008">
    <property type="protein sequence ID" value="SHL51435.1"/>
    <property type="molecule type" value="Genomic_DNA"/>
</dbReference>
<dbReference type="InterPro" id="IPR002765">
    <property type="entry name" value="UPF0145_YbjQ-like"/>
</dbReference>
<gene>
    <name evidence="2" type="ORF">SAMN05443669_1008106</name>
</gene>
<dbReference type="OrthoDB" id="9796448at2"/>
<keyword evidence="3" id="KW-1185">Reference proteome</keyword>
<protein>
    <submittedName>
        <fullName evidence="2">Uncharacterized conserved protein YbjQ, UPF0145 family</fullName>
    </submittedName>
</protein>
<name>A0A1M7B8T8_9FLAO</name>
<dbReference type="Pfam" id="PF01906">
    <property type="entry name" value="YbjQ_1"/>
    <property type="match status" value="1"/>
</dbReference>
<organism evidence="2 3">
    <name type="scientific">Flavobacterium xanthum</name>
    <dbReference type="NCBI Taxonomy" id="69322"/>
    <lineage>
        <taxon>Bacteria</taxon>
        <taxon>Pseudomonadati</taxon>
        <taxon>Bacteroidota</taxon>
        <taxon>Flavobacteriia</taxon>
        <taxon>Flavobacteriales</taxon>
        <taxon>Flavobacteriaceae</taxon>
        <taxon>Flavobacterium</taxon>
    </lineage>
</organism>
<evidence type="ECO:0000313" key="3">
    <source>
        <dbReference type="Proteomes" id="UP000184260"/>
    </source>
</evidence>
<reference evidence="3" key="1">
    <citation type="submission" date="2016-11" db="EMBL/GenBank/DDBJ databases">
        <authorList>
            <person name="Varghese N."/>
            <person name="Submissions S."/>
        </authorList>
    </citation>
    <scope>NUCLEOTIDE SEQUENCE [LARGE SCALE GENOMIC DNA]</scope>
    <source>
        <strain evidence="3">DSM 3661</strain>
    </source>
</reference>
<accession>A0A1M7B8T8</accession>
<dbReference type="PANTHER" id="PTHR34068">
    <property type="entry name" value="UPF0145 PROTEIN YBJQ"/>
    <property type="match status" value="1"/>
</dbReference>
<proteinExistence type="inferred from homology"/>
<dbReference type="Proteomes" id="UP000184260">
    <property type="component" value="Unassembled WGS sequence"/>
</dbReference>
<sequence>MILTTTNSVDDYKILEYNGIVSGTAVNMQKMGLTFNMQKYYAEISESIADVKDQAFANLKVNAEKMNANAVVGIQVDVELKSGEGLIAVIITGTAVSIVKR</sequence>
<dbReference type="Gene3D" id="3.30.110.70">
    <property type="entry name" value="Hypothetical protein apc22750. Chain B"/>
    <property type="match status" value="1"/>
</dbReference>
<evidence type="ECO:0000256" key="1">
    <source>
        <dbReference type="ARBA" id="ARBA00010751"/>
    </source>
</evidence>
<dbReference type="AlphaFoldDB" id="A0A1M7B8T8"/>
<dbReference type="STRING" id="69322.SAMN05443669_1008106"/>
<dbReference type="InterPro" id="IPR035439">
    <property type="entry name" value="UPF0145_dom_sf"/>
</dbReference>
<comment type="similarity">
    <text evidence="1">Belongs to the UPF0145 family.</text>
</comment>
<dbReference type="RefSeq" id="WP_073352602.1">
    <property type="nucleotide sequence ID" value="NZ_FRBU01000008.1"/>
</dbReference>
<dbReference type="SUPFAM" id="SSF117782">
    <property type="entry name" value="YbjQ-like"/>
    <property type="match status" value="1"/>
</dbReference>
<evidence type="ECO:0000313" key="2">
    <source>
        <dbReference type="EMBL" id="SHL51435.1"/>
    </source>
</evidence>